<dbReference type="InterPro" id="IPR049874">
    <property type="entry name" value="ROK_cs"/>
</dbReference>
<evidence type="ECO:0000313" key="2">
    <source>
        <dbReference type="EMBL" id="KKI49391.1"/>
    </source>
</evidence>
<proteinExistence type="inferred from homology"/>
<sequence length="317" mass="34922">MKYRIGIDIGGTKIAYGIFDNNRVIVYRNQTKTNALATPKEFEEQIVGDVIHILDGQRLKISDLSGIAMGFPSYVNFDKGEVVFTSNMPNLHHFRARKAFEKRFPGVRIVVDNDTNIAAIAEHRYGAGRGYDHMLYTAVSTGIGSGFILNGKIYRGAYGGAGESGHMLITPDAGVMCGCENRGCFMSNASGSMIVKHAKAAILNGRESVLPGMVDGDLDQLTAVHINEAFAMGDALATEMIDQIGYYMGVYTYNFFIGLNLNCYVYGGGMMNIGQPLIERIHRTFERYNHQKDQKVFLKIAELKQDVGIIGAAELLY</sequence>
<comment type="caution">
    <text evidence="2">The sequence shown here is derived from an EMBL/GenBank/DDBJ whole genome shotgun (WGS) entry which is preliminary data.</text>
</comment>
<comment type="similarity">
    <text evidence="1">Belongs to the ROK (NagC/XylR) family.</text>
</comment>
<organism evidence="2 3">
    <name type="scientific">Christensenella hongkongensis</name>
    <dbReference type="NCBI Taxonomy" id="270498"/>
    <lineage>
        <taxon>Bacteria</taxon>
        <taxon>Bacillati</taxon>
        <taxon>Bacillota</taxon>
        <taxon>Clostridia</taxon>
        <taxon>Christensenellales</taxon>
        <taxon>Christensenellaceae</taxon>
        <taxon>Christensenella</taxon>
    </lineage>
</organism>
<dbReference type="Pfam" id="PF00480">
    <property type="entry name" value="ROK"/>
    <property type="match status" value="1"/>
</dbReference>
<dbReference type="AlphaFoldDB" id="A0A0M2NEJ5"/>
<dbReference type="InterPro" id="IPR000600">
    <property type="entry name" value="ROK"/>
</dbReference>
<accession>A0A0M2NEJ5</accession>
<dbReference type="PROSITE" id="PS01125">
    <property type="entry name" value="ROK"/>
    <property type="match status" value="1"/>
</dbReference>
<dbReference type="SUPFAM" id="SSF53067">
    <property type="entry name" value="Actin-like ATPase domain"/>
    <property type="match status" value="1"/>
</dbReference>
<dbReference type="STRING" id="270498.CHK_2969"/>
<dbReference type="OrthoDB" id="9810372at2"/>
<dbReference type="RefSeq" id="WP_046444745.1">
    <property type="nucleotide sequence ID" value="NZ_LAYJ01000133.1"/>
</dbReference>
<dbReference type="Proteomes" id="UP000034076">
    <property type="component" value="Unassembled WGS sequence"/>
</dbReference>
<name>A0A0M2NEJ5_9FIRM</name>
<dbReference type="Gene3D" id="3.30.420.40">
    <property type="match status" value="2"/>
</dbReference>
<evidence type="ECO:0000313" key="3">
    <source>
        <dbReference type="Proteomes" id="UP000034076"/>
    </source>
</evidence>
<evidence type="ECO:0000256" key="1">
    <source>
        <dbReference type="ARBA" id="ARBA00006479"/>
    </source>
</evidence>
<protein>
    <submittedName>
        <fullName evidence="2">Putative sugar kinase</fullName>
    </submittedName>
</protein>
<keyword evidence="2" id="KW-0808">Transferase</keyword>
<dbReference type="GO" id="GO:0016301">
    <property type="term" value="F:kinase activity"/>
    <property type="evidence" value="ECO:0007669"/>
    <property type="project" value="UniProtKB-KW"/>
</dbReference>
<gene>
    <name evidence="2" type="ORF">CHK_2969</name>
</gene>
<dbReference type="PANTHER" id="PTHR18964">
    <property type="entry name" value="ROK (REPRESSOR, ORF, KINASE) FAMILY"/>
    <property type="match status" value="1"/>
</dbReference>
<dbReference type="EMBL" id="LAYJ01000133">
    <property type="protein sequence ID" value="KKI49391.1"/>
    <property type="molecule type" value="Genomic_DNA"/>
</dbReference>
<reference evidence="2 3" key="1">
    <citation type="submission" date="2015-04" db="EMBL/GenBank/DDBJ databases">
        <title>Draft genome sequence of bacteremic isolate Catabacter hongkongensis type strain HKU16T.</title>
        <authorList>
            <person name="Lau S.K."/>
            <person name="Teng J.L."/>
            <person name="Huang Y."/>
            <person name="Curreem S.O."/>
            <person name="Tsui S.K."/>
            <person name="Woo P.C."/>
        </authorList>
    </citation>
    <scope>NUCLEOTIDE SEQUENCE [LARGE SCALE GENOMIC DNA]</scope>
    <source>
        <strain evidence="2 3">HKU16</strain>
    </source>
</reference>
<keyword evidence="2" id="KW-0418">Kinase</keyword>
<keyword evidence="3" id="KW-1185">Reference proteome</keyword>
<dbReference type="InterPro" id="IPR043129">
    <property type="entry name" value="ATPase_NBD"/>
</dbReference>
<dbReference type="PANTHER" id="PTHR18964:SF149">
    <property type="entry name" value="BIFUNCTIONAL UDP-N-ACETYLGLUCOSAMINE 2-EPIMERASE_N-ACETYLMANNOSAMINE KINASE"/>
    <property type="match status" value="1"/>
</dbReference>